<feature type="non-terminal residue" evidence="1">
    <location>
        <position position="1"/>
    </location>
</feature>
<evidence type="ECO:0000313" key="2">
    <source>
        <dbReference type="Proteomes" id="UP000007374"/>
    </source>
</evidence>
<sequence length="45" mass="4815">NFACRFTAQLLIMGGYGHSRLRDFVLGGATAGVLGDLRLPVLLSH</sequence>
<dbReference type="Gene3D" id="3.40.50.12370">
    <property type="match status" value="1"/>
</dbReference>
<accession>K2PFS1</accession>
<keyword evidence="2" id="KW-1185">Reference proteome</keyword>
<dbReference type="EMBL" id="AMSI01000039">
    <property type="protein sequence ID" value="EKF39852.1"/>
    <property type="molecule type" value="Genomic_DNA"/>
</dbReference>
<proteinExistence type="predicted"/>
<name>K2PFS1_9HYPH</name>
<organism evidence="1 2">
    <name type="scientific">Nitratireductor indicus C115</name>
    <dbReference type="NCBI Taxonomy" id="1231190"/>
    <lineage>
        <taxon>Bacteria</taxon>
        <taxon>Pseudomonadati</taxon>
        <taxon>Pseudomonadota</taxon>
        <taxon>Alphaproteobacteria</taxon>
        <taxon>Hyphomicrobiales</taxon>
        <taxon>Phyllobacteriaceae</taxon>
        <taxon>Nitratireductor</taxon>
    </lineage>
</organism>
<dbReference type="AlphaFoldDB" id="K2PFS1"/>
<dbReference type="Proteomes" id="UP000007374">
    <property type="component" value="Unassembled WGS sequence"/>
</dbReference>
<evidence type="ECO:0000313" key="1">
    <source>
        <dbReference type="EMBL" id="EKF39852.1"/>
    </source>
</evidence>
<gene>
    <name evidence="1" type="ORF">NA8A_23859</name>
</gene>
<evidence type="ECO:0008006" key="3">
    <source>
        <dbReference type="Google" id="ProtNLM"/>
    </source>
</evidence>
<comment type="caution">
    <text evidence="1">The sequence shown here is derived from an EMBL/GenBank/DDBJ whole genome shotgun (WGS) entry which is preliminary data.</text>
</comment>
<protein>
    <recommendedName>
        <fullName evidence="3">Universal stress protein</fullName>
    </recommendedName>
</protein>
<dbReference type="eggNOG" id="COG0589">
    <property type="taxonomic scope" value="Bacteria"/>
</dbReference>
<dbReference type="SUPFAM" id="SSF52402">
    <property type="entry name" value="Adenine nucleotide alpha hydrolases-like"/>
    <property type="match status" value="1"/>
</dbReference>
<reference evidence="1 2" key="1">
    <citation type="journal article" date="2012" name="J. Bacteriol.">
        <title>Genome Sequence of Nitratireductor indicus Type Strain C115.</title>
        <authorList>
            <person name="Lai Q."/>
            <person name="Li G."/>
            <person name="Yu Z."/>
            <person name="Shao Z."/>
        </authorList>
    </citation>
    <scope>NUCLEOTIDE SEQUENCE [LARGE SCALE GENOMIC DNA]</scope>
    <source>
        <strain evidence="1 2">C115</strain>
    </source>
</reference>